<dbReference type="Proteomes" id="UP001163798">
    <property type="component" value="Unassembled WGS sequence"/>
</dbReference>
<dbReference type="EMBL" id="MU793342">
    <property type="protein sequence ID" value="KAJ3785435.1"/>
    <property type="molecule type" value="Genomic_DNA"/>
</dbReference>
<accession>A0AA38NPK9</accession>
<proteinExistence type="predicted"/>
<reference evidence="1" key="1">
    <citation type="submission" date="2022-08" db="EMBL/GenBank/DDBJ databases">
        <authorList>
            <consortium name="DOE Joint Genome Institute"/>
            <person name="Min B."/>
            <person name="Riley R."/>
            <person name="Sierra-Patev S."/>
            <person name="Naranjo-Ortiz M."/>
            <person name="Looney B."/>
            <person name="Konkel Z."/>
            <person name="Slot J.C."/>
            <person name="Sakamoto Y."/>
            <person name="Steenwyk J.L."/>
            <person name="Rokas A."/>
            <person name="Carro J."/>
            <person name="Camarero S."/>
            <person name="Ferreira P."/>
            <person name="Molpeceres G."/>
            <person name="Ruiz-Duenas F.J."/>
            <person name="Serrano A."/>
            <person name="Henrissat B."/>
            <person name="Drula E."/>
            <person name="Hughes K.W."/>
            <person name="Mata J.L."/>
            <person name="Ishikawa N.K."/>
            <person name="Vargas-Isla R."/>
            <person name="Ushijima S."/>
            <person name="Smith C.A."/>
            <person name="Ahrendt S."/>
            <person name="Andreopoulos W."/>
            <person name="He G."/>
            <person name="Labutti K."/>
            <person name="Lipzen A."/>
            <person name="Ng V."/>
            <person name="Sandor L."/>
            <person name="Barry K."/>
            <person name="Martinez A.T."/>
            <person name="Xiao Y."/>
            <person name="Gibbons J.G."/>
            <person name="Terashima K."/>
            <person name="Hibbett D.S."/>
            <person name="Grigoriev I.V."/>
        </authorList>
    </citation>
    <scope>NUCLEOTIDE SEQUENCE</scope>
    <source>
        <strain evidence="1">TFB10291</strain>
    </source>
</reference>
<gene>
    <name evidence="1" type="ORF">GGU10DRAFT_333142</name>
</gene>
<keyword evidence="2" id="KW-1185">Reference proteome</keyword>
<sequence>MRVQFVSVTPYNWLFGIPRLGEGDIWPLMVSQGIVVKRGKNSRQWRFISSSFHCPTKASATWNFITSRGSMCLQSRKTSTGAFKRIRVGRAQVNDVGVSLTLSPSSRSEVDVQGTGRLLAVFYLTNEHTLHNCKYSPHYMAGTVCVAKGRPTGNLVGWHPPVLGSREDIDQALVLRIVWGVYFPITLNTFRPRAYKVKR</sequence>
<evidence type="ECO:0000313" key="2">
    <source>
        <dbReference type="Proteomes" id="UP001163798"/>
    </source>
</evidence>
<protein>
    <submittedName>
        <fullName evidence="1">Uncharacterized protein</fullName>
    </submittedName>
</protein>
<evidence type="ECO:0000313" key="1">
    <source>
        <dbReference type="EMBL" id="KAJ3785435.1"/>
    </source>
</evidence>
<organism evidence="1 2">
    <name type="scientific">Lentinula aff. detonsa</name>
    <dbReference type="NCBI Taxonomy" id="2804958"/>
    <lineage>
        <taxon>Eukaryota</taxon>
        <taxon>Fungi</taxon>
        <taxon>Dikarya</taxon>
        <taxon>Basidiomycota</taxon>
        <taxon>Agaricomycotina</taxon>
        <taxon>Agaricomycetes</taxon>
        <taxon>Agaricomycetidae</taxon>
        <taxon>Agaricales</taxon>
        <taxon>Marasmiineae</taxon>
        <taxon>Omphalotaceae</taxon>
        <taxon>Lentinula</taxon>
    </lineage>
</organism>
<dbReference type="AlphaFoldDB" id="A0AA38NPK9"/>
<name>A0AA38NPK9_9AGAR</name>
<comment type="caution">
    <text evidence="1">The sequence shown here is derived from an EMBL/GenBank/DDBJ whole genome shotgun (WGS) entry which is preliminary data.</text>
</comment>